<evidence type="ECO:0000256" key="4">
    <source>
        <dbReference type="PIRSR" id="PIRSR000303-1"/>
    </source>
</evidence>
<dbReference type="PROSITE" id="PS51352">
    <property type="entry name" value="THIOREDOXIN_2"/>
    <property type="match status" value="1"/>
</dbReference>
<dbReference type="InterPro" id="IPR036249">
    <property type="entry name" value="Thioredoxin-like_sf"/>
</dbReference>
<feature type="active site" evidence="4">
    <location>
        <position position="36"/>
    </location>
</feature>
<organism evidence="7 8">
    <name type="scientific">Stenotrophomonas pictorum JCM 9942</name>
    <dbReference type="NCBI Taxonomy" id="1236960"/>
    <lineage>
        <taxon>Bacteria</taxon>
        <taxon>Pseudomonadati</taxon>
        <taxon>Pseudomonadota</taxon>
        <taxon>Gammaproteobacteria</taxon>
        <taxon>Lysobacterales</taxon>
        <taxon>Lysobacteraceae</taxon>
        <taxon>Stenotrophomonas</taxon>
    </lineage>
</organism>
<dbReference type="InterPro" id="IPR013766">
    <property type="entry name" value="Thioredoxin_domain"/>
</dbReference>
<sequence>MPSAFDFQTTTLAGEPLDLSRFRGKVLLVVNVASQCGFTPQYAGLEQLWRQYREHGLVVLGFPCDQFGHQEPGDAAQIQRFCSLDYGVSFPLSAKVKVNGAQAHPLWRWLQREKRGALGIAAIKWNFSKFLIGRDGQVRARYAPTVRPESIEADIRAALAG</sequence>
<dbReference type="PROSITE" id="PS51355">
    <property type="entry name" value="GLUTATHIONE_PEROXID_3"/>
    <property type="match status" value="1"/>
</dbReference>
<dbReference type="InterPro" id="IPR000889">
    <property type="entry name" value="Glutathione_peroxidase"/>
</dbReference>
<dbReference type="SUPFAM" id="SSF52833">
    <property type="entry name" value="Thioredoxin-like"/>
    <property type="match status" value="1"/>
</dbReference>
<evidence type="ECO:0000256" key="1">
    <source>
        <dbReference type="ARBA" id="ARBA00006926"/>
    </source>
</evidence>
<dbReference type="PANTHER" id="PTHR11592:SF78">
    <property type="entry name" value="GLUTATHIONE PEROXIDASE"/>
    <property type="match status" value="1"/>
</dbReference>
<dbReference type="RefSeq" id="WP_054657922.1">
    <property type="nucleotide sequence ID" value="NZ_BAZI01000045.1"/>
</dbReference>
<proteinExistence type="inferred from homology"/>
<reference evidence="7 8" key="1">
    <citation type="submission" date="2015-10" db="EMBL/GenBank/DDBJ databases">
        <title>Genome sequencing and analysis of members of genus Stenotrophomonas.</title>
        <authorList>
            <person name="Patil P.P."/>
            <person name="Midha S."/>
            <person name="Patil P.B."/>
        </authorList>
    </citation>
    <scope>NUCLEOTIDE SEQUENCE [LARGE SCALE GENOMIC DNA]</scope>
    <source>
        <strain evidence="7 8">JCM 9942</strain>
    </source>
</reference>
<evidence type="ECO:0000256" key="3">
    <source>
        <dbReference type="ARBA" id="ARBA00023002"/>
    </source>
</evidence>
<dbReference type="EMBL" id="LLXS01000017">
    <property type="protein sequence ID" value="KRG42804.1"/>
    <property type="molecule type" value="Genomic_DNA"/>
</dbReference>
<evidence type="ECO:0000259" key="6">
    <source>
        <dbReference type="PROSITE" id="PS51352"/>
    </source>
</evidence>
<accession>A0A0R0APL9</accession>
<comment type="similarity">
    <text evidence="1 5">Belongs to the glutathione peroxidase family.</text>
</comment>
<name>A0A0R0APL9_9GAMM</name>
<dbReference type="Pfam" id="PF00255">
    <property type="entry name" value="GSHPx"/>
    <property type="match status" value="1"/>
</dbReference>
<dbReference type="CDD" id="cd00340">
    <property type="entry name" value="GSH_Peroxidase"/>
    <property type="match status" value="1"/>
</dbReference>
<dbReference type="GO" id="GO:0004601">
    <property type="term" value="F:peroxidase activity"/>
    <property type="evidence" value="ECO:0007669"/>
    <property type="project" value="UniProtKB-KW"/>
</dbReference>
<keyword evidence="2 5" id="KW-0575">Peroxidase</keyword>
<dbReference type="PRINTS" id="PR01011">
    <property type="entry name" value="GLUTPROXDASE"/>
</dbReference>
<dbReference type="GO" id="GO:0034599">
    <property type="term" value="P:cellular response to oxidative stress"/>
    <property type="evidence" value="ECO:0007669"/>
    <property type="project" value="TreeGrafter"/>
</dbReference>
<protein>
    <recommendedName>
        <fullName evidence="5">Glutathione peroxidase</fullName>
    </recommendedName>
</protein>
<dbReference type="FunFam" id="3.40.30.10:FF:000010">
    <property type="entry name" value="Glutathione peroxidase"/>
    <property type="match status" value="1"/>
</dbReference>
<dbReference type="Gene3D" id="3.40.30.10">
    <property type="entry name" value="Glutaredoxin"/>
    <property type="match status" value="1"/>
</dbReference>
<dbReference type="PIRSF" id="PIRSF000303">
    <property type="entry name" value="Glutathion_perox"/>
    <property type="match status" value="1"/>
</dbReference>
<dbReference type="OrthoDB" id="9785502at2"/>
<dbReference type="PROSITE" id="PS00460">
    <property type="entry name" value="GLUTATHIONE_PEROXID_1"/>
    <property type="match status" value="1"/>
</dbReference>
<evidence type="ECO:0000313" key="8">
    <source>
        <dbReference type="Proteomes" id="UP000050836"/>
    </source>
</evidence>
<dbReference type="InterPro" id="IPR029759">
    <property type="entry name" value="GPX_AS"/>
</dbReference>
<evidence type="ECO:0000256" key="5">
    <source>
        <dbReference type="RuleBase" id="RU000499"/>
    </source>
</evidence>
<evidence type="ECO:0000313" key="7">
    <source>
        <dbReference type="EMBL" id="KRG42804.1"/>
    </source>
</evidence>
<evidence type="ECO:0000256" key="2">
    <source>
        <dbReference type="ARBA" id="ARBA00022559"/>
    </source>
</evidence>
<dbReference type="PANTHER" id="PTHR11592">
    <property type="entry name" value="GLUTATHIONE PEROXIDASE"/>
    <property type="match status" value="1"/>
</dbReference>
<dbReference type="Proteomes" id="UP000050836">
    <property type="component" value="Unassembled WGS sequence"/>
</dbReference>
<dbReference type="AlphaFoldDB" id="A0A0R0APL9"/>
<gene>
    <name evidence="7" type="ORF">ARC78_08950</name>
</gene>
<keyword evidence="3 5" id="KW-0560">Oxidoreductase</keyword>
<feature type="domain" description="Thioredoxin" evidence="6">
    <location>
        <begin position="1"/>
        <end position="160"/>
    </location>
</feature>
<comment type="caution">
    <text evidence="7">The sequence shown here is derived from an EMBL/GenBank/DDBJ whole genome shotgun (WGS) entry which is preliminary data.</text>
</comment>
<keyword evidence="8" id="KW-1185">Reference proteome</keyword>